<accession>A0A6G1HGX0</accession>
<dbReference type="Proteomes" id="UP000800041">
    <property type="component" value="Unassembled WGS sequence"/>
</dbReference>
<gene>
    <name evidence="1" type="ORF">K402DRAFT_2299</name>
</gene>
<dbReference type="SUPFAM" id="SSF52047">
    <property type="entry name" value="RNI-like"/>
    <property type="match status" value="1"/>
</dbReference>
<proteinExistence type="predicted"/>
<sequence>MSFSIEPDLRPDVPARVLDFLLMTSGFGFESIKSLGIVLSDHPEQHHLLSHCRSLVYLSISRKTTYRPPGNRQVFLKWLQYVYEILHMRQDKLCLKSFELLHVPIHLDQVGSLRLIEALDVSQLRSLTMLKCEGSFDLLSKLSGTGALALTKLALSDHGNDDKNQTRPAIQKILTSFTGLRDLWLNFLFLPDDNLDFECISHHKATLKSLYLGYDYMDMEQEPSASAPQDLKAILDVASKCSHLEQLAITLAFDGQLNDIPPVRMTDEEMDYGDLIVSNIVPSLTHFVVWIT</sequence>
<organism evidence="1 2">
    <name type="scientific">Aulographum hederae CBS 113979</name>
    <dbReference type="NCBI Taxonomy" id="1176131"/>
    <lineage>
        <taxon>Eukaryota</taxon>
        <taxon>Fungi</taxon>
        <taxon>Dikarya</taxon>
        <taxon>Ascomycota</taxon>
        <taxon>Pezizomycotina</taxon>
        <taxon>Dothideomycetes</taxon>
        <taxon>Pleosporomycetidae</taxon>
        <taxon>Aulographales</taxon>
        <taxon>Aulographaceae</taxon>
    </lineage>
</organism>
<reference evidence="1" key="1">
    <citation type="journal article" date="2020" name="Stud. Mycol.">
        <title>101 Dothideomycetes genomes: a test case for predicting lifestyles and emergence of pathogens.</title>
        <authorList>
            <person name="Haridas S."/>
            <person name="Albert R."/>
            <person name="Binder M."/>
            <person name="Bloem J."/>
            <person name="Labutti K."/>
            <person name="Salamov A."/>
            <person name="Andreopoulos B."/>
            <person name="Baker S."/>
            <person name="Barry K."/>
            <person name="Bills G."/>
            <person name="Bluhm B."/>
            <person name="Cannon C."/>
            <person name="Castanera R."/>
            <person name="Culley D."/>
            <person name="Daum C."/>
            <person name="Ezra D."/>
            <person name="Gonzalez J."/>
            <person name="Henrissat B."/>
            <person name="Kuo A."/>
            <person name="Liang C."/>
            <person name="Lipzen A."/>
            <person name="Lutzoni F."/>
            <person name="Magnuson J."/>
            <person name="Mondo S."/>
            <person name="Nolan M."/>
            <person name="Ohm R."/>
            <person name="Pangilinan J."/>
            <person name="Park H.-J."/>
            <person name="Ramirez L."/>
            <person name="Alfaro M."/>
            <person name="Sun H."/>
            <person name="Tritt A."/>
            <person name="Yoshinaga Y."/>
            <person name="Zwiers L.-H."/>
            <person name="Turgeon B."/>
            <person name="Goodwin S."/>
            <person name="Spatafora J."/>
            <person name="Crous P."/>
            <person name="Grigoriev I."/>
        </authorList>
    </citation>
    <scope>NUCLEOTIDE SEQUENCE</scope>
    <source>
        <strain evidence="1">CBS 113979</strain>
    </source>
</reference>
<evidence type="ECO:0000313" key="2">
    <source>
        <dbReference type="Proteomes" id="UP000800041"/>
    </source>
</evidence>
<dbReference type="AlphaFoldDB" id="A0A6G1HGX0"/>
<evidence type="ECO:0008006" key="3">
    <source>
        <dbReference type="Google" id="ProtNLM"/>
    </source>
</evidence>
<evidence type="ECO:0000313" key="1">
    <source>
        <dbReference type="EMBL" id="KAF1992270.1"/>
    </source>
</evidence>
<keyword evidence="2" id="KW-1185">Reference proteome</keyword>
<protein>
    <recommendedName>
        <fullName evidence="3">F-box domain-containing protein</fullName>
    </recommendedName>
</protein>
<name>A0A6G1HGX0_9PEZI</name>
<dbReference type="EMBL" id="ML977137">
    <property type="protein sequence ID" value="KAF1992270.1"/>
    <property type="molecule type" value="Genomic_DNA"/>
</dbReference>